<evidence type="ECO:0000313" key="1">
    <source>
        <dbReference type="EMBL" id="KZV19899.1"/>
    </source>
</evidence>
<keyword evidence="2" id="KW-1185">Reference proteome</keyword>
<dbReference type="AlphaFoldDB" id="A0A2Z7AL40"/>
<accession>A0A2Z7AL40</accession>
<protein>
    <submittedName>
        <fullName evidence="1">Uncharacterized protein</fullName>
    </submittedName>
</protein>
<sequence>MSTDKTSSCGTEIPTSSRITTNDWLNQKLVSYITSSWSLSQRLDIQQPKSWSLLTTGSQIKSWYQTLTKTLRSNLIKWRRITPTSGFLSSNQNDVAHPTSSNPFANSRAPAVASYRMLTSVDVCS</sequence>
<gene>
    <name evidence="1" type="ORF">F511_31602</name>
</gene>
<evidence type="ECO:0000313" key="2">
    <source>
        <dbReference type="Proteomes" id="UP000250235"/>
    </source>
</evidence>
<organism evidence="1 2">
    <name type="scientific">Dorcoceras hygrometricum</name>
    <dbReference type="NCBI Taxonomy" id="472368"/>
    <lineage>
        <taxon>Eukaryota</taxon>
        <taxon>Viridiplantae</taxon>
        <taxon>Streptophyta</taxon>
        <taxon>Embryophyta</taxon>
        <taxon>Tracheophyta</taxon>
        <taxon>Spermatophyta</taxon>
        <taxon>Magnoliopsida</taxon>
        <taxon>eudicotyledons</taxon>
        <taxon>Gunneridae</taxon>
        <taxon>Pentapetalae</taxon>
        <taxon>asterids</taxon>
        <taxon>lamiids</taxon>
        <taxon>Lamiales</taxon>
        <taxon>Gesneriaceae</taxon>
        <taxon>Didymocarpoideae</taxon>
        <taxon>Trichosporeae</taxon>
        <taxon>Loxocarpinae</taxon>
        <taxon>Dorcoceras</taxon>
    </lineage>
</organism>
<proteinExistence type="predicted"/>
<dbReference type="EMBL" id="KV016259">
    <property type="protein sequence ID" value="KZV19899.1"/>
    <property type="molecule type" value="Genomic_DNA"/>
</dbReference>
<name>A0A2Z7AL40_9LAMI</name>
<dbReference type="Proteomes" id="UP000250235">
    <property type="component" value="Unassembled WGS sequence"/>
</dbReference>
<reference evidence="1 2" key="1">
    <citation type="journal article" date="2015" name="Proc. Natl. Acad. Sci. U.S.A.">
        <title>The resurrection genome of Boea hygrometrica: A blueprint for survival of dehydration.</title>
        <authorList>
            <person name="Xiao L."/>
            <person name="Yang G."/>
            <person name="Zhang L."/>
            <person name="Yang X."/>
            <person name="Zhao S."/>
            <person name="Ji Z."/>
            <person name="Zhou Q."/>
            <person name="Hu M."/>
            <person name="Wang Y."/>
            <person name="Chen M."/>
            <person name="Xu Y."/>
            <person name="Jin H."/>
            <person name="Xiao X."/>
            <person name="Hu G."/>
            <person name="Bao F."/>
            <person name="Hu Y."/>
            <person name="Wan P."/>
            <person name="Li L."/>
            <person name="Deng X."/>
            <person name="Kuang T."/>
            <person name="Xiang C."/>
            <person name="Zhu J.K."/>
            <person name="Oliver M.J."/>
            <person name="He Y."/>
        </authorList>
    </citation>
    <scope>NUCLEOTIDE SEQUENCE [LARGE SCALE GENOMIC DNA]</scope>
    <source>
        <strain evidence="2">cv. XS01</strain>
    </source>
</reference>